<gene>
    <name evidence="2" type="ORF">NDO55_09200</name>
</gene>
<feature type="chain" id="PRO_5040953495" evidence="1">
    <location>
        <begin position="21"/>
        <end position="223"/>
    </location>
</feature>
<accession>A0A9X2J452</accession>
<evidence type="ECO:0000313" key="2">
    <source>
        <dbReference type="EMBL" id="MCM8557996.1"/>
    </source>
</evidence>
<keyword evidence="1" id="KW-0732">Signal</keyword>
<dbReference type="AlphaFoldDB" id="A0A9X2J452"/>
<name>A0A9X2J452_9SPHN</name>
<proteinExistence type="predicted"/>
<dbReference type="Proteomes" id="UP001155128">
    <property type="component" value="Unassembled WGS sequence"/>
</dbReference>
<dbReference type="RefSeq" id="WP_252114548.1">
    <property type="nucleotide sequence ID" value="NZ_JAMSHT010000001.1"/>
</dbReference>
<evidence type="ECO:0000313" key="3">
    <source>
        <dbReference type="Proteomes" id="UP001155128"/>
    </source>
</evidence>
<keyword evidence="3" id="KW-1185">Reference proteome</keyword>
<evidence type="ECO:0000256" key="1">
    <source>
        <dbReference type="SAM" id="SignalP"/>
    </source>
</evidence>
<comment type="caution">
    <text evidence="2">The sequence shown here is derived from an EMBL/GenBank/DDBJ whole genome shotgun (WGS) entry which is preliminary data.</text>
</comment>
<feature type="signal peptide" evidence="1">
    <location>
        <begin position="1"/>
        <end position="20"/>
    </location>
</feature>
<organism evidence="2 3">
    <name type="scientific">Sphingomicrobium sediminis</name>
    <dbReference type="NCBI Taxonomy" id="2950949"/>
    <lineage>
        <taxon>Bacteria</taxon>
        <taxon>Pseudomonadati</taxon>
        <taxon>Pseudomonadota</taxon>
        <taxon>Alphaproteobacteria</taxon>
        <taxon>Sphingomonadales</taxon>
        <taxon>Sphingomonadaceae</taxon>
        <taxon>Sphingomicrobium</taxon>
    </lineage>
</organism>
<dbReference type="EMBL" id="JAMSHT010000001">
    <property type="protein sequence ID" value="MCM8557996.1"/>
    <property type="molecule type" value="Genomic_DNA"/>
</dbReference>
<protein>
    <submittedName>
        <fullName evidence="2">Uncharacterized protein</fullName>
    </submittedName>
</protein>
<sequence length="223" mass="24774">MKLVALASALAAAVAAPAAAQEVPAEPAFMVADNRISVPDEGIALVIPEDAVYVGATRWPLYDIVDAEQHVFVRTDEGGLVEEYWLVQFETYFDHVDANYTYDETEPTSLEIGDRTWWTRPIFTSGRPNEVRPGSDTEMFGKIIAQAGYRMPMWLAGVRMVYMPGEDRRSEIMIIHGANLDGVATTMAERFRAGEDGVKWTDFYGPMIERASLSFTIAPLDAE</sequence>
<reference evidence="2" key="1">
    <citation type="submission" date="2022-06" db="EMBL/GenBank/DDBJ databases">
        <title>Sphingomicrobium sedimins sp. nov., a marine bacterium isolated from tidal flat.</title>
        <authorList>
            <person name="Kim C.-H."/>
            <person name="Yoo Y."/>
            <person name="Kim J.-J."/>
        </authorList>
    </citation>
    <scope>NUCLEOTIDE SEQUENCE</scope>
    <source>
        <strain evidence="2">GRR-S6-50</strain>
    </source>
</reference>